<keyword evidence="2" id="KW-0472">Membrane</keyword>
<dbReference type="AlphaFoldDB" id="A0A2T2N704"/>
<evidence type="ECO:0000313" key="4">
    <source>
        <dbReference type="Proteomes" id="UP000240883"/>
    </source>
</evidence>
<gene>
    <name evidence="3" type="ORF">BS50DRAFT_593125</name>
</gene>
<evidence type="ECO:0000313" key="3">
    <source>
        <dbReference type="EMBL" id="PSN61204.1"/>
    </source>
</evidence>
<reference evidence="3 4" key="1">
    <citation type="journal article" date="2018" name="Front. Microbiol.">
        <title>Genome-Wide Analysis of Corynespora cassiicola Leaf Fall Disease Putative Effectors.</title>
        <authorList>
            <person name="Lopez D."/>
            <person name="Ribeiro S."/>
            <person name="Label P."/>
            <person name="Fumanal B."/>
            <person name="Venisse J.S."/>
            <person name="Kohler A."/>
            <person name="de Oliveira R.R."/>
            <person name="Labutti K."/>
            <person name="Lipzen A."/>
            <person name="Lail K."/>
            <person name="Bauer D."/>
            <person name="Ohm R.A."/>
            <person name="Barry K.W."/>
            <person name="Spatafora J."/>
            <person name="Grigoriev I.V."/>
            <person name="Martin F.M."/>
            <person name="Pujade-Renaud V."/>
        </authorList>
    </citation>
    <scope>NUCLEOTIDE SEQUENCE [LARGE SCALE GENOMIC DNA]</scope>
    <source>
        <strain evidence="3 4">Philippines</strain>
    </source>
</reference>
<dbReference type="EMBL" id="KZ678145">
    <property type="protein sequence ID" value="PSN61204.1"/>
    <property type="molecule type" value="Genomic_DNA"/>
</dbReference>
<protein>
    <submittedName>
        <fullName evidence="3">Uncharacterized protein</fullName>
    </submittedName>
</protein>
<feature type="region of interest" description="Disordered" evidence="1">
    <location>
        <begin position="114"/>
        <end position="158"/>
    </location>
</feature>
<proteinExistence type="predicted"/>
<dbReference type="Proteomes" id="UP000240883">
    <property type="component" value="Unassembled WGS sequence"/>
</dbReference>
<feature type="transmembrane region" description="Helical" evidence="2">
    <location>
        <begin position="165"/>
        <end position="187"/>
    </location>
</feature>
<sequence>MLAYLLRLIRCCARPITQQAEPPSPESTPLSSTRTTPEPKPNSDLKNECPKLTMGRVTSYLSSNRIYGTSNDEASTCKPITRPKIYLQVGRTDHEFSSTPNERAAHVPAQEMFGTSADSNSSRHSTDTDPHSLGNPAHTDSSSASLSSGSTASSTKRKKSVLRKIITSTAVAPLAFGLGVGVSLATLPLQMILDKKECEEEGTIDFFLDENMDVFEG</sequence>
<feature type="compositionally biased region" description="Low complexity" evidence="1">
    <location>
        <begin position="27"/>
        <end position="36"/>
    </location>
</feature>
<evidence type="ECO:0000256" key="1">
    <source>
        <dbReference type="SAM" id="MobiDB-lite"/>
    </source>
</evidence>
<name>A0A2T2N704_CORCC</name>
<evidence type="ECO:0000256" key="2">
    <source>
        <dbReference type="SAM" id="Phobius"/>
    </source>
</evidence>
<keyword evidence="2" id="KW-1133">Transmembrane helix</keyword>
<organism evidence="3 4">
    <name type="scientific">Corynespora cassiicola Philippines</name>
    <dbReference type="NCBI Taxonomy" id="1448308"/>
    <lineage>
        <taxon>Eukaryota</taxon>
        <taxon>Fungi</taxon>
        <taxon>Dikarya</taxon>
        <taxon>Ascomycota</taxon>
        <taxon>Pezizomycotina</taxon>
        <taxon>Dothideomycetes</taxon>
        <taxon>Pleosporomycetidae</taxon>
        <taxon>Pleosporales</taxon>
        <taxon>Corynesporascaceae</taxon>
        <taxon>Corynespora</taxon>
    </lineage>
</organism>
<keyword evidence="2" id="KW-0812">Transmembrane</keyword>
<feature type="region of interest" description="Disordered" evidence="1">
    <location>
        <begin position="17"/>
        <end position="49"/>
    </location>
</feature>
<feature type="compositionally biased region" description="Low complexity" evidence="1">
    <location>
        <begin position="137"/>
        <end position="154"/>
    </location>
</feature>
<accession>A0A2T2N704</accession>
<keyword evidence="4" id="KW-1185">Reference proteome</keyword>